<evidence type="ECO:0000259" key="5">
    <source>
        <dbReference type="Pfam" id="PF13193"/>
    </source>
</evidence>
<sequence length="538" mass="61274">MFLKDDISHGYVPFPEKRAAFYKEQGCWENRTHFDLLKENADKFSDKVAVIQNEKQLTYQMLYEYAIHYGSYLKQKGIKETDFILVQSANVIEVFVVIFALYYIGARPVFCLDGHGSYEIENIAKQSRAVGYIRIVDQNNQKDARLITTQFKQPNFSLWFRQTIVSQNTFSESFSMLADIPKDFNLGAQATSTDIAFLQLSGGTTGLPKLIPRTHADYIYSVKESVIAAHLDDQIKQLIVLPVMHNFTMSSPGFLGVFYVGGTVVLSQQSHPRVCFEIIEKYKINQVSVVPAIANLWVNSESRSEYDCSSLDVIQVGGAKLLPTLAQKIVDIFDVKLQQVYGMAEGLVNFTSLDDSLEIILNTQGKKLSIYDEIRIVNHKDEIVELGRQGLIQTRGPYTINGYYNLPKINRRAFTEDGFYKTGDIGYLDNLGNIIVTGREKEQINRSGEKITPSEIEEFLLHHPVIKDVCVIGVEDQYLGERIKALIIPKQNDDQITLRDIRKFLINKNISNFKIPDEIEIVTDFQYTHVGKVNRQKL</sequence>
<proteinExistence type="inferred from homology"/>
<evidence type="ECO:0000256" key="3">
    <source>
        <dbReference type="SAM" id="Phobius"/>
    </source>
</evidence>
<evidence type="ECO:0000313" key="7">
    <source>
        <dbReference type="Proteomes" id="UP001339883"/>
    </source>
</evidence>
<dbReference type="PANTHER" id="PTHR24096">
    <property type="entry name" value="LONG-CHAIN-FATTY-ACID--COA LIGASE"/>
    <property type="match status" value="1"/>
</dbReference>
<dbReference type="InterPro" id="IPR025110">
    <property type="entry name" value="AMP-bd_C"/>
</dbReference>
<dbReference type="Pfam" id="PF13193">
    <property type="entry name" value="AMP-binding_C"/>
    <property type="match status" value="1"/>
</dbReference>
<organism evidence="6 7">
    <name type="scientific">Acinetobacter pollinis</name>
    <dbReference type="NCBI Taxonomy" id="2605270"/>
    <lineage>
        <taxon>Bacteria</taxon>
        <taxon>Pseudomonadati</taxon>
        <taxon>Pseudomonadota</taxon>
        <taxon>Gammaproteobacteria</taxon>
        <taxon>Moraxellales</taxon>
        <taxon>Moraxellaceae</taxon>
        <taxon>Acinetobacter</taxon>
    </lineage>
</organism>
<dbReference type="InterPro" id="IPR020845">
    <property type="entry name" value="AMP-binding_CS"/>
</dbReference>
<dbReference type="Pfam" id="PF00501">
    <property type="entry name" value="AMP-binding"/>
    <property type="match status" value="1"/>
</dbReference>
<dbReference type="Gene3D" id="3.30.300.30">
    <property type="match status" value="1"/>
</dbReference>
<dbReference type="SUPFAM" id="SSF56801">
    <property type="entry name" value="Acetyl-CoA synthetase-like"/>
    <property type="match status" value="1"/>
</dbReference>
<dbReference type="RefSeq" id="WP_325775855.1">
    <property type="nucleotide sequence ID" value="NZ_VTDN01000008.1"/>
</dbReference>
<evidence type="ECO:0000256" key="1">
    <source>
        <dbReference type="ARBA" id="ARBA00006432"/>
    </source>
</evidence>
<dbReference type="InterPro" id="IPR000873">
    <property type="entry name" value="AMP-dep_synth/lig_dom"/>
</dbReference>
<protein>
    <submittedName>
        <fullName evidence="6">AMP-binding protein</fullName>
    </submittedName>
</protein>
<gene>
    <name evidence="6" type="ORF">I2F25_10645</name>
</gene>
<keyword evidence="2" id="KW-0436">Ligase</keyword>
<feature type="domain" description="AMP-dependent synthetase/ligase" evidence="4">
    <location>
        <begin position="38"/>
        <end position="404"/>
    </location>
</feature>
<name>A0ABU6DWE0_9GAMM</name>
<keyword evidence="7" id="KW-1185">Reference proteome</keyword>
<dbReference type="InterPro" id="IPR045851">
    <property type="entry name" value="AMP-bd_C_sf"/>
</dbReference>
<feature type="domain" description="AMP-binding enzyme C-terminal" evidence="5">
    <location>
        <begin position="455"/>
        <end position="532"/>
    </location>
</feature>
<dbReference type="PROSITE" id="PS00455">
    <property type="entry name" value="AMP_BINDING"/>
    <property type="match status" value="1"/>
</dbReference>
<keyword evidence="3" id="KW-0472">Membrane</keyword>
<comment type="caution">
    <text evidence="6">The sequence shown here is derived from an EMBL/GenBank/DDBJ whole genome shotgun (WGS) entry which is preliminary data.</text>
</comment>
<feature type="transmembrane region" description="Helical" evidence="3">
    <location>
        <begin position="83"/>
        <end position="104"/>
    </location>
</feature>
<dbReference type="PANTHER" id="PTHR24096:SF149">
    <property type="entry name" value="AMP-BINDING DOMAIN-CONTAINING PROTEIN-RELATED"/>
    <property type="match status" value="1"/>
</dbReference>
<dbReference type="Gene3D" id="3.40.50.980">
    <property type="match status" value="2"/>
</dbReference>
<evidence type="ECO:0000313" key="6">
    <source>
        <dbReference type="EMBL" id="MEB5477499.1"/>
    </source>
</evidence>
<keyword evidence="3" id="KW-0812">Transmembrane</keyword>
<dbReference type="EMBL" id="VTDN01000008">
    <property type="protein sequence ID" value="MEB5477499.1"/>
    <property type="molecule type" value="Genomic_DNA"/>
</dbReference>
<comment type="similarity">
    <text evidence="1">Belongs to the ATP-dependent AMP-binding enzyme family.</text>
</comment>
<keyword evidence="3" id="KW-1133">Transmembrane helix</keyword>
<evidence type="ECO:0000256" key="2">
    <source>
        <dbReference type="ARBA" id="ARBA00022598"/>
    </source>
</evidence>
<dbReference type="Proteomes" id="UP001339883">
    <property type="component" value="Unassembled WGS sequence"/>
</dbReference>
<accession>A0ABU6DWE0</accession>
<reference evidence="6 7" key="1">
    <citation type="submission" date="2019-08" db="EMBL/GenBank/DDBJ databases">
        <title>Five species of Acinetobacter isolated from floral nectar and animal pollinators.</title>
        <authorList>
            <person name="Hendry T.A."/>
        </authorList>
    </citation>
    <scope>NUCLEOTIDE SEQUENCE [LARGE SCALE GENOMIC DNA]</scope>
    <source>
        <strain evidence="6 7">MD18.27</strain>
    </source>
</reference>
<dbReference type="Gene3D" id="2.30.38.10">
    <property type="entry name" value="Luciferase, Domain 3"/>
    <property type="match status" value="1"/>
</dbReference>
<evidence type="ECO:0000259" key="4">
    <source>
        <dbReference type="Pfam" id="PF00501"/>
    </source>
</evidence>